<protein>
    <recommendedName>
        <fullName evidence="6">Glycosyl transferase family 2</fullName>
    </recommendedName>
</protein>
<keyword evidence="5" id="KW-1185">Reference proteome</keyword>
<dbReference type="RefSeq" id="WP_146186110.1">
    <property type="nucleotide sequence ID" value="NZ_OMKW01000001.1"/>
</dbReference>
<evidence type="ECO:0000313" key="5">
    <source>
        <dbReference type="Proteomes" id="UP000244932"/>
    </source>
</evidence>
<evidence type="ECO:0008006" key="6">
    <source>
        <dbReference type="Google" id="ProtNLM"/>
    </source>
</evidence>
<dbReference type="PANTHER" id="PTHR21461">
    <property type="entry name" value="GLYCOSYLTRANSFERASE FAMILY 92 PROTEIN"/>
    <property type="match status" value="1"/>
</dbReference>
<keyword evidence="3" id="KW-0472">Membrane</keyword>
<gene>
    <name evidence="4" type="ORF">POI8812_00626</name>
</gene>
<evidence type="ECO:0000256" key="3">
    <source>
        <dbReference type="ARBA" id="ARBA00022989"/>
    </source>
</evidence>
<dbReference type="PANTHER" id="PTHR21461:SF69">
    <property type="entry name" value="GLYCOSYLTRANSFERASE FAMILY 92 PROTEIN"/>
    <property type="match status" value="1"/>
</dbReference>
<evidence type="ECO:0000256" key="2">
    <source>
        <dbReference type="ARBA" id="ARBA00022692"/>
    </source>
</evidence>
<dbReference type="GO" id="GO:0005737">
    <property type="term" value="C:cytoplasm"/>
    <property type="evidence" value="ECO:0007669"/>
    <property type="project" value="TreeGrafter"/>
</dbReference>
<dbReference type="OrthoDB" id="1997677at2"/>
<name>A0A2R8A8H8_9RHOB</name>
<keyword evidence="3" id="KW-1133">Transmembrane helix</keyword>
<accession>A0A2R8A8H8</accession>
<dbReference type="AlphaFoldDB" id="A0A2R8A8H8"/>
<dbReference type="GO" id="GO:0016757">
    <property type="term" value="F:glycosyltransferase activity"/>
    <property type="evidence" value="ECO:0007669"/>
    <property type="project" value="TreeGrafter"/>
</dbReference>
<keyword evidence="2" id="KW-0812">Transmembrane</keyword>
<dbReference type="GO" id="GO:0016020">
    <property type="term" value="C:membrane"/>
    <property type="evidence" value="ECO:0007669"/>
    <property type="project" value="UniProtKB-SubCell"/>
</dbReference>
<organism evidence="4 5">
    <name type="scientific">Pontivivens insulae</name>
    <dbReference type="NCBI Taxonomy" id="1639689"/>
    <lineage>
        <taxon>Bacteria</taxon>
        <taxon>Pseudomonadati</taxon>
        <taxon>Pseudomonadota</taxon>
        <taxon>Alphaproteobacteria</taxon>
        <taxon>Rhodobacterales</taxon>
        <taxon>Paracoccaceae</taxon>
        <taxon>Pontivivens</taxon>
    </lineage>
</organism>
<comment type="subcellular location">
    <subcellularLocation>
        <location evidence="1">Membrane</location>
        <topology evidence="1">Single-pass membrane protein</topology>
    </subcellularLocation>
</comment>
<dbReference type="Pfam" id="PF13704">
    <property type="entry name" value="Glyco_tranf_2_4"/>
    <property type="match status" value="1"/>
</dbReference>
<dbReference type="EMBL" id="OMKW01000001">
    <property type="protein sequence ID" value="SPF28328.1"/>
    <property type="molecule type" value="Genomic_DNA"/>
</dbReference>
<evidence type="ECO:0000256" key="1">
    <source>
        <dbReference type="ARBA" id="ARBA00004167"/>
    </source>
</evidence>
<dbReference type="Proteomes" id="UP000244932">
    <property type="component" value="Unassembled WGS sequence"/>
</dbReference>
<evidence type="ECO:0000313" key="4">
    <source>
        <dbReference type="EMBL" id="SPF28328.1"/>
    </source>
</evidence>
<sequence>MNGPLLISTMKNEGPYILEWVAYHQHIGFSDFLIYTNDCEDGTVEILERLTEMGVVRHEPNKVLRRGPHKSALKYAFEHPLTRSAEWIMVSDVDEYLNIHIGEGTVQELIAAQPAETDSIPVTWRLFSHDGQTAFRDEPVIAQFTDAERSMAQGGFPDRFVKTVFRKLEQVERLGLHRPVVASEHVETYVSRMPDGTLFDGDMRDAKVKTQFAYDAAQVNHYAVRSIDSFLVKRDRGRANHARQILGADYWQKMCRGGDEDRTILRHLDATQARIAELRRDERLDALHRGAVSWHTAKIEQLRGQPAFEALREEVLELTAGEDHLRLRTEPAMPLRPVEVIDADASTGGPLADEAAARLQPLLKELRDVLDGLEPVEAASKAIAHLDALEQGLLTPAER</sequence>
<proteinExistence type="predicted"/>
<reference evidence="4 5" key="1">
    <citation type="submission" date="2018-03" db="EMBL/GenBank/DDBJ databases">
        <authorList>
            <person name="Keele B.F."/>
        </authorList>
    </citation>
    <scope>NUCLEOTIDE SEQUENCE [LARGE SCALE GENOMIC DNA]</scope>
    <source>
        <strain evidence="4 5">CeCT 8812</strain>
    </source>
</reference>